<gene>
    <name evidence="7" type="ORF">DL897_13980</name>
</gene>
<feature type="domain" description="RDD" evidence="6">
    <location>
        <begin position="19"/>
        <end position="155"/>
    </location>
</feature>
<feature type="transmembrane region" description="Helical" evidence="5">
    <location>
        <begin position="122"/>
        <end position="142"/>
    </location>
</feature>
<dbReference type="PANTHER" id="PTHR38480">
    <property type="entry name" value="SLR0254 PROTEIN"/>
    <property type="match status" value="1"/>
</dbReference>
<sequence>MRNVVMVHTPEYVQIPLETAGIATRGIAKVIDYLCVFVLSTILSFVGLIFTSMGTDVSANDPLTSMEIAVLIVIGAAIPIGYFTMTEYWMKGQTIGKRVMRLRVIQDNGQRPTIFSVFLRNLLQLVDMLPFAFFLGMATAFINRKEKRIGDLVAGTMVVCEKKSPSELHLYFTYPDLSSYEREMYQRLPIISGDLYKILEDFLIRREKLNPVVRKELAIKLINKGWSSIQVYPNQEEFFLEKVYLYLRGVTYPSQYPYIYSQYFPNEK</sequence>
<keyword evidence="4 5" id="KW-0472">Membrane</keyword>
<feature type="transmembrane region" description="Helical" evidence="5">
    <location>
        <begin position="30"/>
        <end position="51"/>
    </location>
</feature>
<dbReference type="EMBL" id="QJKK01000009">
    <property type="protein sequence ID" value="RAL22518.1"/>
    <property type="molecule type" value="Genomic_DNA"/>
</dbReference>
<accession>A0A364K274</accession>
<evidence type="ECO:0000256" key="5">
    <source>
        <dbReference type="SAM" id="Phobius"/>
    </source>
</evidence>
<keyword evidence="8" id="KW-1185">Reference proteome</keyword>
<evidence type="ECO:0000313" key="7">
    <source>
        <dbReference type="EMBL" id="RAL22518.1"/>
    </source>
</evidence>
<dbReference type="OrthoDB" id="9787732at2"/>
<name>A0A364K274_9BACL</name>
<comment type="subcellular location">
    <subcellularLocation>
        <location evidence="1">Membrane</location>
        <topology evidence="1">Multi-pass membrane protein</topology>
    </subcellularLocation>
</comment>
<reference evidence="7 8" key="1">
    <citation type="submission" date="2018-06" db="EMBL/GenBank/DDBJ databases">
        <title>Thermoflavimicrobium daqus sp. nov., a thermophilic microbe isolated from Moutai-flavour Daqu.</title>
        <authorList>
            <person name="Wang X."/>
            <person name="Zhou H."/>
        </authorList>
    </citation>
    <scope>NUCLEOTIDE SEQUENCE [LARGE SCALE GENOMIC DNA]</scope>
    <source>
        <strain evidence="7 8">FBKL4.011</strain>
    </source>
</reference>
<dbReference type="InterPro" id="IPR010432">
    <property type="entry name" value="RDD"/>
</dbReference>
<keyword evidence="2 5" id="KW-0812">Transmembrane</keyword>
<dbReference type="Pfam" id="PF06271">
    <property type="entry name" value="RDD"/>
    <property type="match status" value="1"/>
</dbReference>
<dbReference type="Proteomes" id="UP000251213">
    <property type="component" value="Unassembled WGS sequence"/>
</dbReference>
<comment type="caution">
    <text evidence="7">The sequence shown here is derived from an EMBL/GenBank/DDBJ whole genome shotgun (WGS) entry which is preliminary data.</text>
</comment>
<organism evidence="7 8">
    <name type="scientific">Thermoflavimicrobium daqui</name>
    <dbReference type="NCBI Taxonomy" id="2137476"/>
    <lineage>
        <taxon>Bacteria</taxon>
        <taxon>Bacillati</taxon>
        <taxon>Bacillota</taxon>
        <taxon>Bacilli</taxon>
        <taxon>Bacillales</taxon>
        <taxon>Thermoactinomycetaceae</taxon>
        <taxon>Thermoflavimicrobium</taxon>
    </lineage>
</organism>
<feature type="transmembrane region" description="Helical" evidence="5">
    <location>
        <begin position="63"/>
        <end position="83"/>
    </location>
</feature>
<proteinExistence type="predicted"/>
<evidence type="ECO:0000313" key="8">
    <source>
        <dbReference type="Proteomes" id="UP000251213"/>
    </source>
</evidence>
<evidence type="ECO:0000259" key="6">
    <source>
        <dbReference type="Pfam" id="PF06271"/>
    </source>
</evidence>
<evidence type="ECO:0000256" key="4">
    <source>
        <dbReference type="ARBA" id="ARBA00023136"/>
    </source>
</evidence>
<dbReference type="GO" id="GO:0016020">
    <property type="term" value="C:membrane"/>
    <property type="evidence" value="ECO:0007669"/>
    <property type="project" value="UniProtKB-SubCell"/>
</dbReference>
<dbReference type="RefSeq" id="WP_113659761.1">
    <property type="nucleotide sequence ID" value="NZ_KZ845671.1"/>
</dbReference>
<evidence type="ECO:0000256" key="3">
    <source>
        <dbReference type="ARBA" id="ARBA00022989"/>
    </source>
</evidence>
<evidence type="ECO:0000256" key="2">
    <source>
        <dbReference type="ARBA" id="ARBA00022692"/>
    </source>
</evidence>
<dbReference type="PANTHER" id="PTHR38480:SF1">
    <property type="entry name" value="SLR0254 PROTEIN"/>
    <property type="match status" value="1"/>
</dbReference>
<keyword evidence="3 5" id="KW-1133">Transmembrane helix</keyword>
<protein>
    <recommendedName>
        <fullName evidence="6">RDD domain-containing protein</fullName>
    </recommendedName>
</protein>
<dbReference type="AlphaFoldDB" id="A0A364K274"/>
<evidence type="ECO:0000256" key="1">
    <source>
        <dbReference type="ARBA" id="ARBA00004141"/>
    </source>
</evidence>
<reference evidence="7 8" key="2">
    <citation type="submission" date="2018-06" db="EMBL/GenBank/DDBJ databases">
        <authorList>
            <person name="Zhirakovskaya E."/>
        </authorList>
    </citation>
    <scope>NUCLEOTIDE SEQUENCE [LARGE SCALE GENOMIC DNA]</scope>
    <source>
        <strain evidence="7 8">FBKL4.011</strain>
    </source>
</reference>